<evidence type="ECO:0000313" key="1">
    <source>
        <dbReference type="EMBL" id="ABU77566.1"/>
    </source>
</evidence>
<keyword evidence="2" id="KW-1185">Reference proteome</keyword>
<dbReference type="RefSeq" id="WP_012125124.1">
    <property type="nucleotide sequence ID" value="NC_009778.1"/>
</dbReference>
<accession>A7ME65</accession>
<protein>
    <submittedName>
        <fullName evidence="1">Uncharacterized protein</fullName>
    </submittedName>
</protein>
<dbReference type="EMBL" id="CP000783">
    <property type="protein sequence ID" value="ABU77566.1"/>
    <property type="molecule type" value="Genomic_DNA"/>
</dbReference>
<name>A7ME65_CROS8</name>
<proteinExistence type="predicted"/>
<sequence length="563" mass="60290">MAQTFLGNLTTVWINTDTTNVDPNARTFVQVENLSGFPSFSESTTISTVETYNSTYTSKVAGDSSYGDMTIEVNYVPGENAVLDSVVDSQQLVQVKVEMLDEGSNDTTVNYVLYNGYLSSVSDTSGMDEVVTRSYVFTPETQLSAGILDESVVELYRGDWGVGSNGNEFPSYQGRDGNSFVKIAAANAPTGVDMLGITNLDGSNGTQLVMSKSGTPVLNIRNFSTASNGAWYKVYTSADKPTLTELGAAAATDLSNYVPITRTVNGKALTANITLVAADISDVYSKTYIDSNVVPKVFQLNGHALSGTALNLVAADILDVYSQTQVNNTFVAKTVTVNGLPLSGNITLTAAQLTDMASLAYSNSTYVPKTFLINNKPLSGTNIQLVAADISDVYSRTESNGLFALRITTINGYALNSNVTLNYNDVGTYSKSQIDAKDAALQANIDTKVTITQDLLTINNVEDTLELDMSDGKRVFKAILTAPLTQLSVINASGSNLNSQTITMCLTQGTGANKISWPSNVIWSYGREPVLTFTKDSIDVIQFLTVDGGSTWYGSLLMADLQE</sequence>
<dbReference type="Proteomes" id="UP000000260">
    <property type="component" value="Chromosome"/>
</dbReference>
<organism evidence="1 2">
    <name type="scientific">Cronobacter sakazakii (strain ATCC BAA-894)</name>
    <name type="common">Enterobacter sakazakii</name>
    <dbReference type="NCBI Taxonomy" id="290339"/>
    <lineage>
        <taxon>Bacteria</taxon>
        <taxon>Pseudomonadati</taxon>
        <taxon>Pseudomonadota</taxon>
        <taxon>Gammaproteobacteria</taxon>
        <taxon>Enterobacterales</taxon>
        <taxon>Enterobacteriaceae</taxon>
        <taxon>Cronobacter</taxon>
    </lineage>
</organism>
<dbReference type="Gene3D" id="4.10.410.40">
    <property type="match status" value="1"/>
</dbReference>
<dbReference type="HOGENOM" id="CLU_035599_0_0_6"/>
<gene>
    <name evidence="1" type="ordered locus">ESA_02317</name>
</gene>
<evidence type="ECO:0000313" key="2">
    <source>
        <dbReference type="Proteomes" id="UP000000260"/>
    </source>
</evidence>
<dbReference type="KEGG" id="esa:ESA_02317"/>
<reference evidence="1 2" key="1">
    <citation type="journal article" date="2010" name="PLoS ONE">
        <title>Genome sequence of Cronobacter sakazakii BAA-894 and comparative genomic hybridization analysis with other Cronobacter species.</title>
        <authorList>
            <person name="Kucerova E."/>
            <person name="Clifton S.W."/>
            <person name="Xia X.Q."/>
            <person name="Long F."/>
            <person name="Porwollik S."/>
            <person name="Fulton L."/>
            <person name="Fronick C."/>
            <person name="Minx P."/>
            <person name="Kyung K."/>
            <person name="Warren W."/>
            <person name="Fulton R."/>
            <person name="Feng D."/>
            <person name="Wollam A."/>
            <person name="Shah N."/>
            <person name="Bhonagiri V."/>
            <person name="Nash W.E."/>
            <person name="Hallsworth-Pepin K."/>
            <person name="Wilson R.K."/>
            <person name="McClelland M."/>
            <person name="Forsythe S.J."/>
        </authorList>
    </citation>
    <scope>NUCLEOTIDE SEQUENCE [LARGE SCALE GENOMIC DNA]</scope>
    <source>
        <strain evidence="1 2">ATCC BAA-894</strain>
    </source>
</reference>
<dbReference type="AlphaFoldDB" id="A7ME65"/>